<evidence type="ECO:0000256" key="1">
    <source>
        <dbReference type="SAM" id="MobiDB-lite"/>
    </source>
</evidence>
<keyword evidence="3" id="KW-1185">Reference proteome</keyword>
<comment type="caution">
    <text evidence="2">The sequence shown here is derived from an EMBL/GenBank/DDBJ whole genome shotgun (WGS) entry which is preliminary data.</text>
</comment>
<protein>
    <submittedName>
        <fullName evidence="2">Uncharacterized protein</fullName>
    </submittedName>
</protein>
<evidence type="ECO:0000313" key="2">
    <source>
        <dbReference type="EMBL" id="MED6205264.1"/>
    </source>
</evidence>
<proteinExistence type="predicted"/>
<feature type="compositionally biased region" description="Basic and acidic residues" evidence="1">
    <location>
        <begin position="57"/>
        <end position="72"/>
    </location>
</feature>
<sequence length="102" mass="11908">MESGQPVRPDMPHALDNRRPRRRMMVGTRTTAWNRQWLEDMMAEDSPVAPPTQKIRRMPETYARRRGADRPRRGGRAGRSRGEGVTRRLPNRLRVVPAPVRR</sequence>
<dbReference type="EMBL" id="JASCZI010241701">
    <property type="protein sequence ID" value="MED6205264.1"/>
    <property type="molecule type" value="Genomic_DNA"/>
</dbReference>
<organism evidence="2 3">
    <name type="scientific">Stylosanthes scabra</name>
    <dbReference type="NCBI Taxonomy" id="79078"/>
    <lineage>
        <taxon>Eukaryota</taxon>
        <taxon>Viridiplantae</taxon>
        <taxon>Streptophyta</taxon>
        <taxon>Embryophyta</taxon>
        <taxon>Tracheophyta</taxon>
        <taxon>Spermatophyta</taxon>
        <taxon>Magnoliopsida</taxon>
        <taxon>eudicotyledons</taxon>
        <taxon>Gunneridae</taxon>
        <taxon>Pentapetalae</taxon>
        <taxon>rosids</taxon>
        <taxon>fabids</taxon>
        <taxon>Fabales</taxon>
        <taxon>Fabaceae</taxon>
        <taxon>Papilionoideae</taxon>
        <taxon>50 kb inversion clade</taxon>
        <taxon>dalbergioids sensu lato</taxon>
        <taxon>Dalbergieae</taxon>
        <taxon>Pterocarpus clade</taxon>
        <taxon>Stylosanthes</taxon>
    </lineage>
</organism>
<reference evidence="2 3" key="1">
    <citation type="journal article" date="2023" name="Plants (Basel)">
        <title>Bridging the Gap: Combining Genomics and Transcriptomics Approaches to Understand Stylosanthes scabra, an Orphan Legume from the Brazilian Caatinga.</title>
        <authorList>
            <person name="Ferreira-Neto J.R.C."/>
            <person name="da Silva M.D."/>
            <person name="Binneck E."/>
            <person name="de Melo N.F."/>
            <person name="da Silva R.H."/>
            <person name="de Melo A.L.T.M."/>
            <person name="Pandolfi V."/>
            <person name="Bustamante F.O."/>
            <person name="Brasileiro-Vidal A.C."/>
            <person name="Benko-Iseppon A.M."/>
        </authorList>
    </citation>
    <scope>NUCLEOTIDE SEQUENCE [LARGE SCALE GENOMIC DNA]</scope>
    <source>
        <tissue evidence="2">Leaves</tissue>
    </source>
</reference>
<gene>
    <name evidence="2" type="ORF">PIB30_016247</name>
</gene>
<feature type="region of interest" description="Disordered" evidence="1">
    <location>
        <begin position="1"/>
        <end position="28"/>
    </location>
</feature>
<evidence type="ECO:0000313" key="3">
    <source>
        <dbReference type="Proteomes" id="UP001341840"/>
    </source>
</evidence>
<accession>A0ABU6Y5J0</accession>
<dbReference type="Proteomes" id="UP001341840">
    <property type="component" value="Unassembled WGS sequence"/>
</dbReference>
<name>A0ABU6Y5J0_9FABA</name>
<feature type="region of interest" description="Disordered" evidence="1">
    <location>
        <begin position="44"/>
        <end position="102"/>
    </location>
</feature>